<dbReference type="GO" id="GO:0016787">
    <property type="term" value="F:hydrolase activity"/>
    <property type="evidence" value="ECO:0007669"/>
    <property type="project" value="UniProtKB-KW"/>
</dbReference>
<dbReference type="Proteomes" id="UP000038009">
    <property type="component" value="Unassembled WGS sequence"/>
</dbReference>
<organism evidence="14 15">
    <name type="scientific">Leptomonas seymouri</name>
    <dbReference type="NCBI Taxonomy" id="5684"/>
    <lineage>
        <taxon>Eukaryota</taxon>
        <taxon>Discoba</taxon>
        <taxon>Euglenozoa</taxon>
        <taxon>Kinetoplastea</taxon>
        <taxon>Metakinetoplastina</taxon>
        <taxon>Trypanosomatida</taxon>
        <taxon>Trypanosomatidae</taxon>
        <taxon>Leishmaniinae</taxon>
        <taxon>Leptomonas</taxon>
    </lineage>
</organism>
<comment type="subcellular location">
    <subcellularLocation>
        <location evidence="1">Nucleus</location>
    </subcellularLocation>
</comment>
<feature type="compositionally biased region" description="Low complexity" evidence="12">
    <location>
        <begin position="638"/>
        <end position="654"/>
    </location>
</feature>
<dbReference type="GO" id="GO:0042162">
    <property type="term" value="F:telomeric DNA binding"/>
    <property type="evidence" value="ECO:0007669"/>
    <property type="project" value="InterPro"/>
</dbReference>
<keyword evidence="10" id="KW-0234">DNA repair</keyword>
<evidence type="ECO:0000256" key="7">
    <source>
        <dbReference type="ARBA" id="ARBA00022840"/>
    </source>
</evidence>
<evidence type="ECO:0000259" key="13">
    <source>
        <dbReference type="SMART" id="SM00559"/>
    </source>
</evidence>
<evidence type="ECO:0000313" key="14">
    <source>
        <dbReference type="EMBL" id="KPI83745.1"/>
    </source>
</evidence>
<dbReference type="GO" id="GO:0003684">
    <property type="term" value="F:damaged DNA binding"/>
    <property type="evidence" value="ECO:0007669"/>
    <property type="project" value="InterPro"/>
</dbReference>
<keyword evidence="15" id="KW-1185">Reference proteome</keyword>
<dbReference type="InterPro" id="IPR036465">
    <property type="entry name" value="vWFA_dom_sf"/>
</dbReference>
<keyword evidence="8" id="KW-0238">DNA-binding</keyword>
<gene>
    <name evidence="14" type="ORF">ABL78_7218</name>
</gene>
<dbReference type="GO" id="GO:0006303">
    <property type="term" value="P:double-strand break repair via nonhomologous end joining"/>
    <property type="evidence" value="ECO:0007669"/>
    <property type="project" value="InterPro"/>
</dbReference>
<dbReference type="PANTHER" id="PTHR12604:SF4">
    <property type="entry name" value="X-RAY REPAIR CROSS-COMPLEMENTING PROTEIN 5"/>
    <property type="match status" value="1"/>
</dbReference>
<dbReference type="GO" id="GO:0006310">
    <property type="term" value="P:DNA recombination"/>
    <property type="evidence" value="ECO:0007669"/>
    <property type="project" value="UniProtKB-KW"/>
</dbReference>
<feature type="compositionally biased region" description="Polar residues" evidence="12">
    <location>
        <begin position="681"/>
        <end position="694"/>
    </location>
</feature>
<name>A0A0N1HUA9_LEPSE</name>
<evidence type="ECO:0000256" key="1">
    <source>
        <dbReference type="ARBA" id="ARBA00004123"/>
    </source>
</evidence>
<evidence type="ECO:0000256" key="3">
    <source>
        <dbReference type="ARBA" id="ARBA00022741"/>
    </source>
</evidence>
<evidence type="ECO:0000256" key="10">
    <source>
        <dbReference type="ARBA" id="ARBA00023204"/>
    </source>
</evidence>
<feature type="compositionally biased region" description="Acidic residues" evidence="12">
    <location>
        <begin position="189"/>
        <end position="198"/>
    </location>
</feature>
<evidence type="ECO:0000256" key="4">
    <source>
        <dbReference type="ARBA" id="ARBA00022763"/>
    </source>
</evidence>
<evidence type="ECO:0000256" key="9">
    <source>
        <dbReference type="ARBA" id="ARBA00023172"/>
    </source>
</evidence>
<comment type="caution">
    <text evidence="14">The sequence shown here is derived from an EMBL/GenBank/DDBJ whole genome shotgun (WGS) entry which is preliminary data.</text>
</comment>
<dbReference type="SMART" id="SM00559">
    <property type="entry name" value="Ku78"/>
    <property type="match status" value="1"/>
</dbReference>
<evidence type="ECO:0000256" key="12">
    <source>
        <dbReference type="SAM" id="MobiDB-lite"/>
    </source>
</evidence>
<evidence type="ECO:0000313" key="15">
    <source>
        <dbReference type="Proteomes" id="UP000038009"/>
    </source>
</evidence>
<dbReference type="AlphaFoldDB" id="A0A0N1HUA9"/>
<proteinExistence type="inferred from homology"/>
<sequence>MMKAATVLVLDTSLTDDAAFDNACEICEKLILDKIVYSPSDEVAVVLAGTETSRSSLYEKSSHARYKHITVDRELTRASRQTLESIAAVRQARQRAVPVMPAPSSAYDFIEALTVATDVLQAKTSGRKYTRAIHCITDARHDVVHKSDLKLLFDSLASDQVTLVVIGVDFHSANTAESKKEANGSSGNEEAEEEDEASWDVLGVKAQNEKILAGLCAALGAPSKVISPAEAADTLSRPHCRRVRQQPLLRVILSIGDIQIATQLFTLAQQERLPTLSRSTHDGADVVQTVVYETVSNANGQGERRQVCSEDLVECFLLGIDRIPCSAADREKMKVKGGRALQAIAFVTESEVEPYLLMGGTRTLLPLAGDLQGQRGYNVLVEAMEATGKVMLVRLVRMADVAPTLCACFVQRCDVGGDVPRCLVMAPLPFAEDIRGFQFSEYPEFCFTAAEEQQMDDLIDGLSVDGTVLAPQDTFNPMLQQFYATLAAKLRATSPPTAASPPFKTVPLLAQLQGTSTNFFVEGSVVYERMQKHRHILKACAAHFPYEEDAEDNGDVKIVFGASAGVRAGREAEEGERRRRLHGDGESWYHSRELYTAEGGLQTLPMQRRGVSSVSSRSPSTAAAPILLTSCESNDGPASSASSSTARSGRATTAFTVPHKVPEGNTAAAPPSTSTADPLKNLNSVLSQPNVNAT</sequence>
<keyword evidence="3" id="KW-0547">Nucleotide-binding</keyword>
<dbReference type="Gene3D" id="2.40.290.10">
    <property type="match status" value="1"/>
</dbReference>
<dbReference type="EMBL" id="LJSK01000330">
    <property type="protein sequence ID" value="KPI83745.1"/>
    <property type="molecule type" value="Genomic_DNA"/>
</dbReference>
<dbReference type="OrthoDB" id="30826at2759"/>
<evidence type="ECO:0000256" key="5">
    <source>
        <dbReference type="ARBA" id="ARBA00022801"/>
    </source>
</evidence>
<dbReference type="SUPFAM" id="SSF100939">
    <property type="entry name" value="SPOC domain-like"/>
    <property type="match status" value="1"/>
</dbReference>
<feature type="compositionally biased region" description="Low complexity" evidence="12">
    <location>
        <begin position="666"/>
        <end position="676"/>
    </location>
</feature>
<dbReference type="Pfam" id="PF02735">
    <property type="entry name" value="Ku"/>
    <property type="match status" value="1"/>
</dbReference>
<dbReference type="Gene3D" id="3.40.50.410">
    <property type="entry name" value="von Willebrand factor, type A domain"/>
    <property type="match status" value="1"/>
</dbReference>
<dbReference type="VEuPathDB" id="TriTrypDB:Lsey_0330_0070"/>
<evidence type="ECO:0000256" key="8">
    <source>
        <dbReference type="ARBA" id="ARBA00023125"/>
    </source>
</evidence>
<evidence type="ECO:0000256" key="2">
    <source>
        <dbReference type="ARBA" id="ARBA00007726"/>
    </source>
</evidence>
<dbReference type="PANTHER" id="PTHR12604">
    <property type="entry name" value="KU AUTOANTIGEN DNA HELICASE"/>
    <property type="match status" value="1"/>
</dbReference>
<dbReference type="InterPro" id="IPR024193">
    <property type="entry name" value="Ku80"/>
</dbReference>
<dbReference type="GO" id="GO:0000723">
    <property type="term" value="P:telomere maintenance"/>
    <property type="evidence" value="ECO:0007669"/>
    <property type="project" value="InterPro"/>
</dbReference>
<dbReference type="GO" id="GO:0004386">
    <property type="term" value="F:helicase activity"/>
    <property type="evidence" value="ECO:0007669"/>
    <property type="project" value="UniProtKB-KW"/>
</dbReference>
<dbReference type="GO" id="GO:0005524">
    <property type="term" value="F:ATP binding"/>
    <property type="evidence" value="ECO:0007669"/>
    <property type="project" value="UniProtKB-KW"/>
</dbReference>
<dbReference type="InterPro" id="IPR005161">
    <property type="entry name" value="Ku_N"/>
</dbReference>
<keyword evidence="6" id="KW-0347">Helicase</keyword>
<feature type="region of interest" description="Disordered" evidence="12">
    <location>
        <begin position="176"/>
        <end position="198"/>
    </location>
</feature>
<reference evidence="14 15" key="1">
    <citation type="journal article" date="2015" name="PLoS Pathog.">
        <title>Leptomonas seymouri: Adaptations to the Dixenous Life Cycle Analyzed by Genome Sequencing, Transcriptome Profiling and Co-infection with Leishmania donovani.</title>
        <authorList>
            <person name="Kraeva N."/>
            <person name="Butenko A."/>
            <person name="Hlavacova J."/>
            <person name="Kostygov A."/>
            <person name="Myskova J."/>
            <person name="Grybchuk D."/>
            <person name="Lestinova T."/>
            <person name="Votypka J."/>
            <person name="Volf P."/>
            <person name="Opperdoes F."/>
            <person name="Flegontov P."/>
            <person name="Lukes J."/>
            <person name="Yurchenko V."/>
        </authorList>
    </citation>
    <scope>NUCLEOTIDE SEQUENCE [LARGE SCALE GENOMIC DNA]</scope>
    <source>
        <strain evidence="14 15">ATCC 30220</strain>
    </source>
</reference>
<dbReference type="CDD" id="cd00873">
    <property type="entry name" value="KU80"/>
    <property type="match status" value="1"/>
</dbReference>
<protein>
    <submittedName>
        <fullName evidence="14">Putative KU80 protein</fullName>
    </submittedName>
</protein>
<comment type="similarity">
    <text evidence="2">Belongs to the ku80 family.</text>
</comment>
<dbReference type="SUPFAM" id="SSF53300">
    <property type="entry name" value="vWA-like"/>
    <property type="match status" value="1"/>
</dbReference>
<dbReference type="GO" id="GO:0043564">
    <property type="term" value="C:Ku70:Ku80 complex"/>
    <property type="evidence" value="ECO:0007669"/>
    <property type="project" value="InterPro"/>
</dbReference>
<accession>A0A0N1HUA9</accession>
<keyword evidence="4" id="KW-0227">DNA damage</keyword>
<dbReference type="Pfam" id="PF03731">
    <property type="entry name" value="Ku_N"/>
    <property type="match status" value="1"/>
</dbReference>
<evidence type="ECO:0000256" key="6">
    <source>
        <dbReference type="ARBA" id="ARBA00022806"/>
    </source>
</evidence>
<keyword evidence="7" id="KW-0067">ATP-binding</keyword>
<evidence type="ECO:0000256" key="11">
    <source>
        <dbReference type="ARBA" id="ARBA00023242"/>
    </source>
</evidence>
<dbReference type="InterPro" id="IPR006164">
    <property type="entry name" value="DNA_bd_Ku70/Ku80"/>
</dbReference>
<keyword evidence="5" id="KW-0378">Hydrolase</keyword>
<dbReference type="OMA" id="HFPYEED"/>
<keyword evidence="11" id="KW-0539">Nucleus</keyword>
<feature type="domain" description="Ku" evidence="13">
    <location>
        <begin position="304"/>
        <end position="445"/>
    </location>
</feature>
<dbReference type="GO" id="GO:0003690">
    <property type="term" value="F:double-stranded DNA binding"/>
    <property type="evidence" value="ECO:0007669"/>
    <property type="project" value="TreeGrafter"/>
</dbReference>
<dbReference type="InterPro" id="IPR016194">
    <property type="entry name" value="SPOC-like_C_dom_sf"/>
</dbReference>
<keyword evidence="9" id="KW-0233">DNA recombination</keyword>
<feature type="region of interest" description="Disordered" evidence="12">
    <location>
        <begin position="630"/>
        <end position="694"/>
    </location>
</feature>